<feature type="region of interest" description="Disordered" evidence="1">
    <location>
        <begin position="128"/>
        <end position="195"/>
    </location>
</feature>
<accession>A0AAE0GAB1</accession>
<dbReference type="AlphaFoldDB" id="A0AAE0GAB1"/>
<sequence>VPYEQFVYLSSQNANSANRRALRDVSTSIFFDVQCAPNEAVFEDIQYVDGVIKRIWNDLPTLDGYNLTVLQVVRPDGYSENEYWWEGLSGDYVYALTFVAVGIVALVLMYILSKFLKVVDYTISTPKNRAGPWKEVSTEGKEAAESDPEENREGHPDGKLEGKPKKASKGNLPDIALNKATSPKEGTIPECSPMMDSDFEAKLEDVRRLKAGQDKKQEELDVNVSALEMETRRQKQIHLRRAKDRYEKPLNEALEKLEAQYEEKKVKRAAQLEAKQEQAKMKKAKKRTPPSKKQTAKRKEKLVESQKKEEKRNSNKEKKYEQGKKDIRKHFEAKMKKMSKKLDKKWLNEKKKEEKNLSQGYVSIPDRMRNVDKAYASSMERERRLLEEGVWSEKWHRKMDEASDRWPSEGYVQVKLTALVTKPRPDKKQRSKVKVELIVQTANYWMTPQSAHIEYWDKFQERKILRGMATRQDERENLDKSRPEQQQHSKYKKINVALTSLLTEAHEAPPPSLGTPSDDSNEVNRALFLFSWPLAIQHRPPVLGLPT</sequence>
<keyword evidence="2" id="KW-0472">Membrane</keyword>
<dbReference type="EMBL" id="LGRX02007700">
    <property type="protein sequence ID" value="KAK3274477.1"/>
    <property type="molecule type" value="Genomic_DNA"/>
</dbReference>
<feature type="region of interest" description="Disordered" evidence="1">
    <location>
        <begin position="470"/>
        <end position="490"/>
    </location>
</feature>
<keyword evidence="4" id="KW-1185">Reference proteome</keyword>
<evidence type="ECO:0000256" key="1">
    <source>
        <dbReference type="SAM" id="MobiDB-lite"/>
    </source>
</evidence>
<evidence type="ECO:0000313" key="4">
    <source>
        <dbReference type="Proteomes" id="UP001190700"/>
    </source>
</evidence>
<evidence type="ECO:0000256" key="2">
    <source>
        <dbReference type="SAM" id="Phobius"/>
    </source>
</evidence>
<organism evidence="3 4">
    <name type="scientific">Cymbomonas tetramitiformis</name>
    <dbReference type="NCBI Taxonomy" id="36881"/>
    <lineage>
        <taxon>Eukaryota</taxon>
        <taxon>Viridiplantae</taxon>
        <taxon>Chlorophyta</taxon>
        <taxon>Pyramimonadophyceae</taxon>
        <taxon>Pyramimonadales</taxon>
        <taxon>Pyramimonadaceae</taxon>
        <taxon>Cymbomonas</taxon>
    </lineage>
</organism>
<gene>
    <name evidence="3" type="ORF">CYMTET_17338</name>
</gene>
<evidence type="ECO:0000313" key="3">
    <source>
        <dbReference type="EMBL" id="KAK3274477.1"/>
    </source>
</evidence>
<keyword evidence="2" id="KW-1133">Transmembrane helix</keyword>
<feature type="compositionally biased region" description="Basic and acidic residues" evidence="1">
    <location>
        <begin position="136"/>
        <end position="164"/>
    </location>
</feature>
<name>A0AAE0GAB1_9CHLO</name>
<feature type="compositionally biased region" description="Basic residues" evidence="1">
    <location>
        <begin position="281"/>
        <end position="300"/>
    </location>
</feature>
<reference evidence="3 4" key="1">
    <citation type="journal article" date="2015" name="Genome Biol. Evol.">
        <title>Comparative Genomics of a Bacterivorous Green Alga Reveals Evolutionary Causalities and Consequences of Phago-Mixotrophic Mode of Nutrition.</title>
        <authorList>
            <person name="Burns J.A."/>
            <person name="Paasch A."/>
            <person name="Narechania A."/>
            <person name="Kim E."/>
        </authorList>
    </citation>
    <scope>NUCLEOTIDE SEQUENCE [LARGE SCALE GENOMIC DNA]</scope>
    <source>
        <strain evidence="3 4">PLY_AMNH</strain>
    </source>
</reference>
<dbReference type="Proteomes" id="UP001190700">
    <property type="component" value="Unassembled WGS sequence"/>
</dbReference>
<feature type="transmembrane region" description="Helical" evidence="2">
    <location>
        <begin position="92"/>
        <end position="112"/>
    </location>
</feature>
<feature type="compositionally biased region" description="Basic and acidic residues" evidence="1">
    <location>
        <begin position="301"/>
        <end position="356"/>
    </location>
</feature>
<proteinExistence type="predicted"/>
<feature type="region of interest" description="Disordered" evidence="1">
    <location>
        <begin position="262"/>
        <end position="358"/>
    </location>
</feature>
<comment type="caution">
    <text evidence="3">The sequence shown here is derived from an EMBL/GenBank/DDBJ whole genome shotgun (WGS) entry which is preliminary data.</text>
</comment>
<feature type="compositionally biased region" description="Basic and acidic residues" evidence="1">
    <location>
        <begin position="471"/>
        <end position="487"/>
    </location>
</feature>
<protein>
    <submittedName>
        <fullName evidence="3">Uncharacterized protein</fullName>
    </submittedName>
</protein>
<keyword evidence="2" id="KW-0812">Transmembrane</keyword>
<feature type="non-terminal residue" evidence="3">
    <location>
        <position position="1"/>
    </location>
</feature>